<evidence type="ECO:0000313" key="4">
    <source>
        <dbReference type="Proteomes" id="UP000507245"/>
    </source>
</evidence>
<evidence type="ECO:0000313" key="3">
    <source>
        <dbReference type="Proteomes" id="UP000507222"/>
    </source>
</evidence>
<organism evidence="2 4">
    <name type="scientific">Prunus armeniaca</name>
    <name type="common">Apricot</name>
    <name type="synonym">Armeniaca vulgaris</name>
    <dbReference type="NCBI Taxonomy" id="36596"/>
    <lineage>
        <taxon>Eukaryota</taxon>
        <taxon>Viridiplantae</taxon>
        <taxon>Streptophyta</taxon>
        <taxon>Embryophyta</taxon>
        <taxon>Tracheophyta</taxon>
        <taxon>Spermatophyta</taxon>
        <taxon>Magnoliopsida</taxon>
        <taxon>eudicotyledons</taxon>
        <taxon>Gunneridae</taxon>
        <taxon>Pentapetalae</taxon>
        <taxon>rosids</taxon>
        <taxon>fabids</taxon>
        <taxon>Rosales</taxon>
        <taxon>Rosaceae</taxon>
        <taxon>Amygdaloideae</taxon>
        <taxon>Amygdaleae</taxon>
        <taxon>Prunus</taxon>
    </lineage>
</organism>
<dbReference type="AlphaFoldDB" id="A0A6J5XCY5"/>
<evidence type="ECO:0000313" key="2">
    <source>
        <dbReference type="EMBL" id="CAB4309785.1"/>
    </source>
</evidence>
<dbReference type="Proteomes" id="UP000507245">
    <property type="component" value="Unassembled WGS sequence"/>
</dbReference>
<reference evidence="4" key="1">
    <citation type="journal article" date="2020" name="Genome Biol.">
        <title>Gamete binning: chromosome-level and haplotype-resolved genome assembly enabled by high-throughput single-cell sequencing of gamete genomes.</title>
        <authorList>
            <person name="Campoy J.A."/>
            <person name="Sun H."/>
            <person name="Goel M."/>
            <person name="Jiao W.-B."/>
            <person name="Folz-Donahue K."/>
            <person name="Wang N."/>
            <person name="Rubio M."/>
            <person name="Liu C."/>
            <person name="Kukat C."/>
            <person name="Ruiz D."/>
            <person name="Huettel B."/>
            <person name="Schneeberger K."/>
        </authorList>
    </citation>
    <scope>NUCLEOTIDE SEQUENCE [LARGE SCALE GENOMIC DNA]</scope>
    <source>
        <strain evidence="4">cv. Rojo Pasion</strain>
    </source>
</reference>
<dbReference type="EMBL" id="CAEKDK010000005">
    <property type="protein sequence ID" value="CAB4279339.1"/>
    <property type="molecule type" value="Genomic_DNA"/>
</dbReference>
<evidence type="ECO:0000313" key="1">
    <source>
        <dbReference type="EMBL" id="CAB4279339.1"/>
    </source>
</evidence>
<dbReference type="EMBL" id="CAEKKB010000005">
    <property type="protein sequence ID" value="CAB4309785.1"/>
    <property type="molecule type" value="Genomic_DNA"/>
</dbReference>
<accession>A0A6J5XCY5</accession>
<sequence>MSSTIAFHISSAASPSSSSCTYFIISCGNKASDFIMPMPPLKLPPHPAAAVAFTSSKSFSTT</sequence>
<gene>
    <name evidence="1" type="ORF">CURHAP_LOCUS31560</name>
    <name evidence="2" type="ORF">ORAREDHAP_LOCUS31142</name>
</gene>
<reference evidence="2 3" key="2">
    <citation type="submission" date="2020-05" db="EMBL/GenBank/DDBJ databases">
        <authorList>
            <person name="Campoy J."/>
            <person name="Schneeberger K."/>
            <person name="Spophaly S."/>
        </authorList>
    </citation>
    <scope>NUCLEOTIDE SEQUENCE [LARGE SCALE GENOMIC DNA]</scope>
    <source>
        <strain evidence="2">PruArmRojPasFocal</strain>
    </source>
</reference>
<proteinExistence type="predicted"/>
<protein>
    <submittedName>
        <fullName evidence="2">Uncharacterized protein</fullName>
    </submittedName>
</protein>
<keyword evidence="4" id="KW-1185">Reference proteome</keyword>
<dbReference type="Proteomes" id="UP000507222">
    <property type="component" value="Unassembled WGS sequence"/>
</dbReference>
<name>A0A6J5XCY5_PRUAR</name>